<keyword evidence="2" id="KW-0560">Oxidoreductase</keyword>
<dbReference type="SUPFAM" id="SSF51735">
    <property type="entry name" value="NAD(P)-binding Rossmann-fold domains"/>
    <property type="match status" value="1"/>
</dbReference>
<evidence type="ECO:0000313" key="5">
    <source>
        <dbReference type="EMBL" id="GAA4453342.1"/>
    </source>
</evidence>
<dbReference type="InterPro" id="IPR057326">
    <property type="entry name" value="KR_dom"/>
</dbReference>
<dbReference type="CDD" id="cd05233">
    <property type="entry name" value="SDR_c"/>
    <property type="match status" value="1"/>
</dbReference>
<dbReference type="PRINTS" id="PR00080">
    <property type="entry name" value="SDRFAMILY"/>
</dbReference>
<dbReference type="PANTHER" id="PTHR44196">
    <property type="entry name" value="DEHYDROGENASE/REDUCTASE SDR FAMILY MEMBER 7B"/>
    <property type="match status" value="1"/>
</dbReference>
<dbReference type="Pfam" id="PF00106">
    <property type="entry name" value="adh_short"/>
    <property type="match status" value="1"/>
</dbReference>
<evidence type="ECO:0000256" key="3">
    <source>
        <dbReference type="RuleBase" id="RU000363"/>
    </source>
</evidence>
<dbReference type="RefSeq" id="WP_344824390.1">
    <property type="nucleotide sequence ID" value="NZ_BAABEZ010000022.1"/>
</dbReference>
<organism evidence="5 6">
    <name type="scientific">Rurimicrobium arvi</name>
    <dbReference type="NCBI Taxonomy" id="2049916"/>
    <lineage>
        <taxon>Bacteria</taxon>
        <taxon>Pseudomonadati</taxon>
        <taxon>Bacteroidota</taxon>
        <taxon>Chitinophagia</taxon>
        <taxon>Chitinophagales</taxon>
        <taxon>Chitinophagaceae</taxon>
        <taxon>Rurimicrobium</taxon>
    </lineage>
</organism>
<keyword evidence="6" id="KW-1185">Reference proteome</keyword>
<dbReference type="PIRSF" id="PIRSF000126">
    <property type="entry name" value="11-beta-HSD1"/>
    <property type="match status" value="1"/>
</dbReference>
<dbReference type="SMART" id="SM00822">
    <property type="entry name" value="PKS_KR"/>
    <property type="match status" value="1"/>
</dbReference>
<dbReference type="PANTHER" id="PTHR44196:SF2">
    <property type="entry name" value="SHORT-CHAIN DEHYDROGENASE-RELATED"/>
    <property type="match status" value="1"/>
</dbReference>
<dbReference type="Proteomes" id="UP001501410">
    <property type="component" value="Unassembled WGS sequence"/>
</dbReference>
<evidence type="ECO:0000259" key="4">
    <source>
        <dbReference type="SMART" id="SM00822"/>
    </source>
</evidence>
<dbReference type="Gene3D" id="3.40.50.720">
    <property type="entry name" value="NAD(P)-binding Rossmann-like Domain"/>
    <property type="match status" value="1"/>
</dbReference>
<proteinExistence type="inferred from homology"/>
<comment type="similarity">
    <text evidence="1 3">Belongs to the short-chain dehydrogenases/reductases (SDR) family.</text>
</comment>
<sequence length="262" mass="28449">MENKSVLITGGTCGIGLGLARLFAKDNYRVLIAARSEAELTRTKALLEQEGARDVITIPCDLFDPKAAESLYQAVKGKGIDIDVLVNNAGQGQYGLFAESDLARLLSIMQLNNSSLVSLTYYFIQDFIRKGNGKILNLSSVAAKAPGPWQAVYHATKAFVHSFTEALRSEVKEHGITVTALLPGATRTDFFNKAHMMSSKITQDMSKLADPADVAKDGYTALMNGDDMVISGWDNKIQVAVGNLTPDENLADYTRDKQSPVK</sequence>
<dbReference type="InterPro" id="IPR002347">
    <property type="entry name" value="SDR_fam"/>
</dbReference>
<dbReference type="EMBL" id="BAABEZ010000022">
    <property type="protein sequence ID" value="GAA4453342.1"/>
    <property type="molecule type" value="Genomic_DNA"/>
</dbReference>
<dbReference type="PRINTS" id="PR00081">
    <property type="entry name" value="GDHRDH"/>
</dbReference>
<accession>A0ABP8MN24</accession>
<name>A0ABP8MN24_9BACT</name>
<protein>
    <submittedName>
        <fullName evidence="5">SDR family oxidoreductase</fullName>
    </submittedName>
</protein>
<feature type="domain" description="Ketoreductase" evidence="4">
    <location>
        <begin position="4"/>
        <end position="184"/>
    </location>
</feature>
<evidence type="ECO:0000256" key="2">
    <source>
        <dbReference type="ARBA" id="ARBA00023002"/>
    </source>
</evidence>
<comment type="caution">
    <text evidence="5">The sequence shown here is derived from an EMBL/GenBank/DDBJ whole genome shotgun (WGS) entry which is preliminary data.</text>
</comment>
<evidence type="ECO:0000256" key="1">
    <source>
        <dbReference type="ARBA" id="ARBA00006484"/>
    </source>
</evidence>
<dbReference type="InterPro" id="IPR036291">
    <property type="entry name" value="NAD(P)-bd_dom_sf"/>
</dbReference>
<evidence type="ECO:0000313" key="6">
    <source>
        <dbReference type="Proteomes" id="UP001501410"/>
    </source>
</evidence>
<reference evidence="6" key="1">
    <citation type="journal article" date="2019" name="Int. J. Syst. Evol. Microbiol.">
        <title>The Global Catalogue of Microorganisms (GCM) 10K type strain sequencing project: providing services to taxonomists for standard genome sequencing and annotation.</title>
        <authorList>
            <consortium name="The Broad Institute Genomics Platform"/>
            <consortium name="The Broad Institute Genome Sequencing Center for Infectious Disease"/>
            <person name="Wu L."/>
            <person name="Ma J."/>
        </authorList>
    </citation>
    <scope>NUCLEOTIDE SEQUENCE [LARGE SCALE GENOMIC DNA]</scope>
    <source>
        <strain evidence="6">JCM 31921</strain>
    </source>
</reference>
<gene>
    <name evidence="5" type="ORF">GCM10023092_13510</name>
</gene>